<evidence type="ECO:0000313" key="4">
    <source>
        <dbReference type="Proteomes" id="UP000199469"/>
    </source>
</evidence>
<dbReference type="AlphaFoldDB" id="A0A1I0N0D4"/>
<dbReference type="Gene3D" id="3.40.50.2000">
    <property type="entry name" value="Glycogen Phosphorylase B"/>
    <property type="match status" value="2"/>
</dbReference>
<evidence type="ECO:0000313" key="3">
    <source>
        <dbReference type="EMBL" id="SEV94379.1"/>
    </source>
</evidence>
<organism evidence="3 4">
    <name type="scientific">Chryseobacterium wanjuense</name>
    <dbReference type="NCBI Taxonomy" id="356305"/>
    <lineage>
        <taxon>Bacteria</taxon>
        <taxon>Pseudomonadati</taxon>
        <taxon>Bacteroidota</taxon>
        <taxon>Flavobacteriia</taxon>
        <taxon>Flavobacteriales</taxon>
        <taxon>Weeksellaceae</taxon>
        <taxon>Chryseobacterium group</taxon>
        <taxon>Chryseobacterium</taxon>
    </lineage>
</organism>
<dbReference type="RefSeq" id="WP_089790318.1">
    <property type="nucleotide sequence ID" value="NZ_FOIU01000001.1"/>
</dbReference>
<feature type="domain" description="Glycosyltransferase subfamily 4-like N-terminal" evidence="2">
    <location>
        <begin position="26"/>
        <end position="196"/>
    </location>
</feature>
<gene>
    <name evidence="3" type="ORF">SAMN05421841_0308</name>
</gene>
<keyword evidence="3" id="KW-0808">Transferase</keyword>
<dbReference type="OrthoDB" id="9816424at2"/>
<dbReference type="PANTHER" id="PTHR45947">
    <property type="entry name" value="SULFOQUINOVOSYL TRANSFERASE SQD2"/>
    <property type="match status" value="1"/>
</dbReference>
<dbReference type="InterPro" id="IPR050194">
    <property type="entry name" value="Glycosyltransferase_grp1"/>
</dbReference>
<evidence type="ECO:0000259" key="1">
    <source>
        <dbReference type="Pfam" id="PF00534"/>
    </source>
</evidence>
<dbReference type="Pfam" id="PF13439">
    <property type="entry name" value="Glyco_transf_4"/>
    <property type="match status" value="1"/>
</dbReference>
<feature type="domain" description="Glycosyl transferase family 1" evidence="1">
    <location>
        <begin position="210"/>
        <end position="306"/>
    </location>
</feature>
<dbReference type="PANTHER" id="PTHR45947:SF3">
    <property type="entry name" value="SULFOQUINOVOSYL TRANSFERASE SQD2"/>
    <property type="match status" value="1"/>
</dbReference>
<dbReference type="InterPro" id="IPR001296">
    <property type="entry name" value="Glyco_trans_1"/>
</dbReference>
<dbReference type="SUPFAM" id="SSF53756">
    <property type="entry name" value="UDP-Glycosyltransferase/glycogen phosphorylase"/>
    <property type="match status" value="1"/>
</dbReference>
<dbReference type="STRING" id="356305.SAMN05421841_0308"/>
<dbReference type="InterPro" id="IPR028098">
    <property type="entry name" value="Glyco_trans_4-like_N"/>
</dbReference>
<dbReference type="Proteomes" id="UP000199469">
    <property type="component" value="Unassembled WGS sequence"/>
</dbReference>
<sequence>MEKNRKKIVMLQDFFGLGYTYQENLLTENYRRLGHEVVVITSTFENVFDYTHEKYDPSKKKKIEDYHGAKIIRLPYSLNFLNKLRKHSGVYEILAEEKPDLIFAHDIHLNLKEAVEYQKKFPECKIIMDYHADYTNSAKNWISLNILHKLIRKPFFNRYKKYLHKIYSIVPGSTTFLNEVYDVPYDSIELLPLGCDYAKCNEVRQNTNISEIRNQFGIKKEDIVIITGGKINQLKRIHLAVDAVKRLNLKNVHLIVFGKGDVNDEVYYEQMKKNAEGYNVHFTGWIDSHTTYELMAASDIALFPCSQSVLWQQSIGMHLPLIAGDFGGQDMSYLNRNNNLIKIDAQDINEEYFSKILLELIQTPEKIDLMKKGAEKTAKEFLDYEIIARRTLED</sequence>
<dbReference type="CDD" id="cd03801">
    <property type="entry name" value="GT4_PimA-like"/>
    <property type="match status" value="1"/>
</dbReference>
<name>A0A1I0N0D4_9FLAO</name>
<dbReference type="GO" id="GO:0016757">
    <property type="term" value="F:glycosyltransferase activity"/>
    <property type="evidence" value="ECO:0007669"/>
    <property type="project" value="UniProtKB-ARBA"/>
</dbReference>
<dbReference type="EMBL" id="FOIU01000001">
    <property type="protein sequence ID" value="SEV94379.1"/>
    <property type="molecule type" value="Genomic_DNA"/>
</dbReference>
<protein>
    <submittedName>
        <fullName evidence="3">Glycosyltransferase involved in cell wall bisynthesis</fullName>
    </submittedName>
</protein>
<accession>A0A1I0N0D4</accession>
<evidence type="ECO:0000259" key="2">
    <source>
        <dbReference type="Pfam" id="PF13439"/>
    </source>
</evidence>
<reference evidence="4" key="1">
    <citation type="submission" date="2016-10" db="EMBL/GenBank/DDBJ databases">
        <authorList>
            <person name="Varghese N."/>
            <person name="Submissions S."/>
        </authorList>
    </citation>
    <scope>NUCLEOTIDE SEQUENCE [LARGE SCALE GENOMIC DNA]</scope>
    <source>
        <strain evidence="4">DSM 17724</strain>
    </source>
</reference>
<keyword evidence="4" id="KW-1185">Reference proteome</keyword>
<proteinExistence type="predicted"/>
<dbReference type="Pfam" id="PF00534">
    <property type="entry name" value="Glycos_transf_1"/>
    <property type="match status" value="1"/>
</dbReference>